<reference evidence="1 2" key="1">
    <citation type="journal article" date="2021" name="Front. Genet.">
        <title>Chromosome-Level Genome Assembly Reveals Significant Gene Expansion in the Toll and IMD Signaling Pathways of Dendrolimus kikuchii.</title>
        <authorList>
            <person name="Zhou J."/>
            <person name="Wu P."/>
            <person name="Xiong Z."/>
            <person name="Liu N."/>
            <person name="Zhao N."/>
            <person name="Ji M."/>
            <person name="Qiu Y."/>
            <person name="Yang B."/>
        </authorList>
    </citation>
    <scope>NUCLEOTIDE SEQUENCE [LARGE SCALE GENOMIC DNA]</scope>
    <source>
        <strain evidence="1">Ann1</strain>
    </source>
</reference>
<protein>
    <submittedName>
        <fullName evidence="1">Uncharacterized protein</fullName>
    </submittedName>
</protein>
<dbReference type="Proteomes" id="UP000824533">
    <property type="component" value="Linkage Group LG28"/>
</dbReference>
<evidence type="ECO:0000313" key="2">
    <source>
        <dbReference type="Proteomes" id="UP000824533"/>
    </source>
</evidence>
<gene>
    <name evidence="1" type="ORF">K1T71_014031</name>
</gene>
<accession>A0ACC1CET6</accession>
<keyword evidence="2" id="KW-1185">Reference proteome</keyword>
<evidence type="ECO:0000313" key="1">
    <source>
        <dbReference type="EMBL" id="KAJ0170103.1"/>
    </source>
</evidence>
<sequence length="158" mass="18080">MGGYKTDVVVFGARDLDDAMRTVEILTLVLVLVLFINEINTYAIIKHDKDKKLVSQKEIEGKGTKGCSQKSKEMEMRCNGKNKEIESNGCEEEESEEEKDDCGCEQGMKQDKSNKKDEKCDDNDKEQQKKQQLTKGKKSKGQKGNENKKKSKRRKHKM</sequence>
<proteinExistence type="predicted"/>
<dbReference type="EMBL" id="CM034414">
    <property type="protein sequence ID" value="KAJ0170103.1"/>
    <property type="molecule type" value="Genomic_DNA"/>
</dbReference>
<organism evidence="1 2">
    <name type="scientific">Dendrolimus kikuchii</name>
    <dbReference type="NCBI Taxonomy" id="765133"/>
    <lineage>
        <taxon>Eukaryota</taxon>
        <taxon>Metazoa</taxon>
        <taxon>Ecdysozoa</taxon>
        <taxon>Arthropoda</taxon>
        <taxon>Hexapoda</taxon>
        <taxon>Insecta</taxon>
        <taxon>Pterygota</taxon>
        <taxon>Neoptera</taxon>
        <taxon>Endopterygota</taxon>
        <taxon>Lepidoptera</taxon>
        <taxon>Glossata</taxon>
        <taxon>Ditrysia</taxon>
        <taxon>Bombycoidea</taxon>
        <taxon>Lasiocampidae</taxon>
        <taxon>Dendrolimus</taxon>
    </lineage>
</organism>
<name>A0ACC1CET6_9NEOP</name>
<comment type="caution">
    <text evidence="1">The sequence shown here is derived from an EMBL/GenBank/DDBJ whole genome shotgun (WGS) entry which is preliminary data.</text>
</comment>